<dbReference type="PANTHER" id="PTHR34222">
    <property type="entry name" value="GAG_PRE-INTEGRS DOMAIN-CONTAINING PROTEIN"/>
    <property type="match status" value="1"/>
</dbReference>
<sequence length="220" mass="25837">MHLRFLRQLKEGQRDVITYYNEMVTLWEELDQSHKDVWENMNDHVCQQQREENDCVFMFLAGVNQKLDEVKGRIPGRRPLPSIREVFSEVRSEENRWKIMYHTQTDNNSEQTALTVRGNDLTEEKKKKPWCDVCKKFWHTKETCWKIHGKPPGWKPKTDRALHTISETSQDQQIKSGAAIITQKQIEQLLKMLHSSNSSDKLSCLFAQNGSGLMGDDWQC</sequence>
<name>A0AAV3RQZ9_LITER</name>
<reference evidence="1 2" key="1">
    <citation type="submission" date="2024-01" db="EMBL/GenBank/DDBJ databases">
        <title>The complete chloroplast genome sequence of Lithospermum erythrorhizon: insights into the phylogenetic relationship among Boraginaceae species and the maternal lineages of purple gromwells.</title>
        <authorList>
            <person name="Okada T."/>
            <person name="Watanabe K."/>
        </authorList>
    </citation>
    <scope>NUCLEOTIDE SEQUENCE [LARGE SCALE GENOMIC DNA]</scope>
</reference>
<dbReference type="EMBL" id="BAABME010029294">
    <property type="protein sequence ID" value="GAA0183458.1"/>
    <property type="molecule type" value="Genomic_DNA"/>
</dbReference>
<proteinExistence type="predicted"/>
<gene>
    <name evidence="1" type="ORF">LIER_42408</name>
</gene>
<comment type="caution">
    <text evidence="1">The sequence shown here is derived from an EMBL/GenBank/DDBJ whole genome shotgun (WGS) entry which is preliminary data.</text>
</comment>
<dbReference type="PANTHER" id="PTHR34222:SF91">
    <property type="match status" value="1"/>
</dbReference>
<dbReference type="Proteomes" id="UP001454036">
    <property type="component" value="Unassembled WGS sequence"/>
</dbReference>
<accession>A0AAV3RQZ9</accession>
<protein>
    <recommendedName>
        <fullName evidence="3">Retrotransposon gag domain-containing protein</fullName>
    </recommendedName>
</protein>
<organism evidence="1 2">
    <name type="scientific">Lithospermum erythrorhizon</name>
    <name type="common">Purple gromwell</name>
    <name type="synonym">Lithospermum officinale var. erythrorhizon</name>
    <dbReference type="NCBI Taxonomy" id="34254"/>
    <lineage>
        <taxon>Eukaryota</taxon>
        <taxon>Viridiplantae</taxon>
        <taxon>Streptophyta</taxon>
        <taxon>Embryophyta</taxon>
        <taxon>Tracheophyta</taxon>
        <taxon>Spermatophyta</taxon>
        <taxon>Magnoliopsida</taxon>
        <taxon>eudicotyledons</taxon>
        <taxon>Gunneridae</taxon>
        <taxon>Pentapetalae</taxon>
        <taxon>asterids</taxon>
        <taxon>lamiids</taxon>
        <taxon>Boraginales</taxon>
        <taxon>Boraginaceae</taxon>
        <taxon>Boraginoideae</taxon>
        <taxon>Lithospermeae</taxon>
        <taxon>Lithospermum</taxon>
    </lineage>
</organism>
<evidence type="ECO:0000313" key="2">
    <source>
        <dbReference type="Proteomes" id="UP001454036"/>
    </source>
</evidence>
<keyword evidence="2" id="KW-1185">Reference proteome</keyword>
<evidence type="ECO:0000313" key="1">
    <source>
        <dbReference type="EMBL" id="GAA0183458.1"/>
    </source>
</evidence>
<evidence type="ECO:0008006" key="3">
    <source>
        <dbReference type="Google" id="ProtNLM"/>
    </source>
</evidence>
<dbReference type="AlphaFoldDB" id="A0AAV3RQZ9"/>